<feature type="domain" description="TerB-C" evidence="2">
    <location>
        <begin position="468"/>
        <end position="593"/>
    </location>
</feature>
<dbReference type="EMBL" id="DWWM01000014">
    <property type="protein sequence ID" value="HJC35980.1"/>
    <property type="molecule type" value="Genomic_DNA"/>
</dbReference>
<evidence type="ECO:0000259" key="1">
    <source>
        <dbReference type="Pfam" id="PF13208"/>
    </source>
</evidence>
<dbReference type="AlphaFoldDB" id="A0A9D2NP66"/>
<feature type="domain" description="TerB N-terminal" evidence="1">
    <location>
        <begin position="143"/>
        <end position="339"/>
    </location>
</feature>
<sequence length="603" mass="68815">MELSELTAYAKEKYQIQEQHKWPELPGLSVLADPKTGKWAALLMRQWDEESGSEIQRCDIKCGREVLAELPLPFLSLPFHMRGPRWIGVAFDDHTDPDVVFRLFERALRGDRMQGCTIVLDNAPRETVVIEPVIPAFGGMTSSVDIPEKIEAMLDLYEYGDGSFSQKCRNFYRQGKWMEDYEDDVPWSGAFRRYFPTYHDLNVRQLRGYFSWRTQVRQGKFHPIATSLAYLYVYELLNGIGVLSPDETLKKLREFEVGFLDSGIGDPKMRGNLHRWMMDHAVLHGVSSALARQYMDPALMARDDALSVLRDPKEAVDEEIFSALCVFGGKKLKSSPVITKMSDQGKRLFAMLWRYAVKNSVIKGKDMFTACFGEQKTFLWHPLANAVYWEEQRHPDADVIWDACRSFHCCDGVWYEKRYDQLYFDQRRLQALLHEADRLFRRELKTNHYLRQKADEAWATPLAQAAIHALRQASRPAVTIDLSELEQIRLDAMQTKDSLLIEAELEEEEIAAADTAASETEPDTVEGLDALHTQILCVLAHGGSPAALIKENHLMPAVAADTINAALFDVFDDNVIECEGDELLVVADYQEDILQMLGGDKDE</sequence>
<evidence type="ECO:0000313" key="4">
    <source>
        <dbReference type="Proteomes" id="UP000823896"/>
    </source>
</evidence>
<dbReference type="InterPro" id="IPR025266">
    <property type="entry name" value="TerB_N"/>
</dbReference>
<evidence type="ECO:0000313" key="3">
    <source>
        <dbReference type="EMBL" id="HJC35980.1"/>
    </source>
</evidence>
<dbReference type="Proteomes" id="UP000823896">
    <property type="component" value="Unassembled WGS sequence"/>
</dbReference>
<dbReference type="Pfam" id="PF15615">
    <property type="entry name" value="TerB_C"/>
    <property type="match status" value="1"/>
</dbReference>
<dbReference type="InterPro" id="IPR038056">
    <property type="entry name" value="YjbR-like_sf"/>
</dbReference>
<dbReference type="SUPFAM" id="SSF142906">
    <property type="entry name" value="YjbR-like"/>
    <property type="match status" value="1"/>
</dbReference>
<comment type="caution">
    <text evidence="3">The sequence shown here is derived from an EMBL/GenBank/DDBJ whole genome shotgun (WGS) entry which is preliminary data.</text>
</comment>
<evidence type="ECO:0000259" key="2">
    <source>
        <dbReference type="Pfam" id="PF15615"/>
    </source>
</evidence>
<organism evidence="3 4">
    <name type="scientific">Candidatus Merdibacter merdavium</name>
    <dbReference type="NCBI Taxonomy" id="2838692"/>
    <lineage>
        <taxon>Bacteria</taxon>
        <taxon>Bacillati</taxon>
        <taxon>Bacillota</taxon>
        <taxon>Erysipelotrichia</taxon>
        <taxon>Erysipelotrichales</taxon>
        <taxon>Erysipelotrichaceae</taxon>
        <taxon>Merdibacter</taxon>
    </lineage>
</organism>
<name>A0A9D2NP66_9FIRM</name>
<dbReference type="Gene3D" id="3.90.1150.30">
    <property type="match status" value="1"/>
</dbReference>
<reference evidence="3" key="2">
    <citation type="submission" date="2021-04" db="EMBL/GenBank/DDBJ databases">
        <authorList>
            <person name="Gilroy R."/>
        </authorList>
    </citation>
    <scope>NUCLEOTIDE SEQUENCE</scope>
    <source>
        <strain evidence="3">CHK187-11901</strain>
    </source>
</reference>
<dbReference type="Pfam" id="PF13208">
    <property type="entry name" value="TerB_N"/>
    <property type="match status" value="1"/>
</dbReference>
<accession>A0A9D2NP66</accession>
<dbReference type="InterPro" id="IPR028932">
    <property type="entry name" value="TerB-C"/>
</dbReference>
<proteinExistence type="predicted"/>
<protein>
    <submittedName>
        <fullName evidence="3">TerB N-terminal domain-containing protein</fullName>
    </submittedName>
</protein>
<reference evidence="3" key="1">
    <citation type="journal article" date="2021" name="PeerJ">
        <title>Extensive microbial diversity within the chicken gut microbiome revealed by metagenomics and culture.</title>
        <authorList>
            <person name="Gilroy R."/>
            <person name="Ravi A."/>
            <person name="Getino M."/>
            <person name="Pursley I."/>
            <person name="Horton D.L."/>
            <person name="Alikhan N.F."/>
            <person name="Baker D."/>
            <person name="Gharbi K."/>
            <person name="Hall N."/>
            <person name="Watson M."/>
            <person name="Adriaenssens E.M."/>
            <person name="Foster-Nyarko E."/>
            <person name="Jarju S."/>
            <person name="Secka A."/>
            <person name="Antonio M."/>
            <person name="Oren A."/>
            <person name="Chaudhuri R.R."/>
            <person name="La Ragione R."/>
            <person name="Hildebrand F."/>
            <person name="Pallen M.J."/>
        </authorList>
    </citation>
    <scope>NUCLEOTIDE SEQUENCE</scope>
    <source>
        <strain evidence="3">CHK187-11901</strain>
    </source>
</reference>
<gene>
    <name evidence="3" type="ORF">H9702_02470</name>
</gene>